<protein>
    <recommendedName>
        <fullName evidence="4">Phosphorylated adapter RNA export protein</fullName>
    </recommendedName>
    <alternativeName>
        <fullName evidence="10">RNA U small nuclear RNA export adapter protein</fullName>
    </alternativeName>
</protein>
<feature type="compositionally biased region" description="Acidic residues" evidence="11">
    <location>
        <begin position="153"/>
        <end position="162"/>
    </location>
</feature>
<evidence type="ECO:0000256" key="3">
    <source>
        <dbReference type="ARBA" id="ARBA00006094"/>
    </source>
</evidence>
<evidence type="ECO:0000256" key="7">
    <source>
        <dbReference type="ARBA" id="ARBA00022884"/>
    </source>
</evidence>
<gene>
    <name evidence="13" type="ORF">O3P69_007299</name>
</gene>
<evidence type="ECO:0000259" key="12">
    <source>
        <dbReference type="Pfam" id="PF10258"/>
    </source>
</evidence>
<evidence type="ECO:0000256" key="6">
    <source>
        <dbReference type="ARBA" id="ARBA00022490"/>
    </source>
</evidence>
<comment type="caution">
    <text evidence="13">The sequence shown here is derived from an EMBL/GenBank/DDBJ whole genome shotgun (WGS) entry which is preliminary data.</text>
</comment>
<dbReference type="InterPro" id="IPR019385">
    <property type="entry name" value="PHAX_RNA-binding_domain"/>
</dbReference>
<dbReference type="InterPro" id="IPR038092">
    <property type="entry name" value="PHAX_RNA-binding_sf"/>
</dbReference>
<dbReference type="GO" id="GO:0006408">
    <property type="term" value="P:snRNA export from nucleus"/>
    <property type="evidence" value="ECO:0007669"/>
    <property type="project" value="InterPro"/>
</dbReference>
<dbReference type="Proteomes" id="UP001487740">
    <property type="component" value="Unassembled WGS sequence"/>
</dbReference>
<name>A0AAW0V2N9_SCYPA</name>
<reference evidence="13 14" key="1">
    <citation type="submission" date="2023-03" db="EMBL/GenBank/DDBJ databases">
        <title>High-quality genome of Scylla paramamosain provides insights in environmental adaptation.</title>
        <authorList>
            <person name="Zhang L."/>
        </authorList>
    </citation>
    <scope>NUCLEOTIDE SEQUENCE [LARGE SCALE GENOMIC DNA]</scope>
    <source>
        <strain evidence="13">LZ_2023a</strain>
        <tissue evidence="13">Muscle</tissue>
    </source>
</reference>
<proteinExistence type="inferred from homology"/>
<evidence type="ECO:0000313" key="13">
    <source>
        <dbReference type="EMBL" id="KAK8406602.1"/>
    </source>
</evidence>
<feature type="compositionally biased region" description="Basic residues" evidence="11">
    <location>
        <begin position="166"/>
        <end position="187"/>
    </location>
</feature>
<keyword evidence="8" id="KW-0653">Protein transport</keyword>
<keyword evidence="14" id="KW-1185">Reference proteome</keyword>
<evidence type="ECO:0000256" key="1">
    <source>
        <dbReference type="ARBA" id="ARBA00004123"/>
    </source>
</evidence>
<dbReference type="FunFam" id="1.10.10.1440:FF:000001">
    <property type="entry name" value="phosphorylated adapter RNA export protein-like"/>
    <property type="match status" value="1"/>
</dbReference>
<feature type="compositionally biased region" description="Acidic residues" evidence="11">
    <location>
        <begin position="42"/>
        <end position="52"/>
    </location>
</feature>
<dbReference type="GO" id="GO:0003723">
    <property type="term" value="F:RNA binding"/>
    <property type="evidence" value="ECO:0007669"/>
    <property type="project" value="UniProtKB-KW"/>
</dbReference>
<organism evidence="13 14">
    <name type="scientific">Scylla paramamosain</name>
    <name type="common">Mud crab</name>
    <dbReference type="NCBI Taxonomy" id="85552"/>
    <lineage>
        <taxon>Eukaryota</taxon>
        <taxon>Metazoa</taxon>
        <taxon>Ecdysozoa</taxon>
        <taxon>Arthropoda</taxon>
        <taxon>Crustacea</taxon>
        <taxon>Multicrustacea</taxon>
        <taxon>Malacostraca</taxon>
        <taxon>Eumalacostraca</taxon>
        <taxon>Eucarida</taxon>
        <taxon>Decapoda</taxon>
        <taxon>Pleocyemata</taxon>
        <taxon>Brachyura</taxon>
        <taxon>Eubrachyura</taxon>
        <taxon>Portunoidea</taxon>
        <taxon>Portunidae</taxon>
        <taxon>Portuninae</taxon>
        <taxon>Scylla</taxon>
    </lineage>
</organism>
<keyword evidence="6" id="KW-0963">Cytoplasm</keyword>
<evidence type="ECO:0000256" key="2">
    <source>
        <dbReference type="ARBA" id="ARBA00004496"/>
    </source>
</evidence>
<evidence type="ECO:0000256" key="11">
    <source>
        <dbReference type="SAM" id="MobiDB-lite"/>
    </source>
</evidence>
<evidence type="ECO:0000256" key="9">
    <source>
        <dbReference type="ARBA" id="ARBA00023242"/>
    </source>
</evidence>
<dbReference type="PANTHER" id="PTHR13135">
    <property type="entry name" value="CYTOSOLIC RESINIFERATOXIN BINDING PROTEIN RBP-26"/>
    <property type="match status" value="1"/>
</dbReference>
<accession>A0AAW0V2N9</accession>
<feature type="compositionally biased region" description="Acidic residues" evidence="11">
    <location>
        <begin position="1"/>
        <end position="14"/>
    </location>
</feature>
<dbReference type="GO" id="GO:0005634">
    <property type="term" value="C:nucleus"/>
    <property type="evidence" value="ECO:0007669"/>
    <property type="project" value="UniProtKB-SubCell"/>
</dbReference>
<dbReference type="Pfam" id="PF10258">
    <property type="entry name" value="PHAX_RNA-bd"/>
    <property type="match status" value="1"/>
</dbReference>
<dbReference type="GO" id="GO:0015031">
    <property type="term" value="P:protein transport"/>
    <property type="evidence" value="ECO:0007669"/>
    <property type="project" value="UniProtKB-KW"/>
</dbReference>
<keyword evidence="9" id="KW-0539">Nucleus</keyword>
<dbReference type="Gene3D" id="1.10.10.1440">
    <property type="entry name" value="PHAX RNA-binding domain"/>
    <property type="match status" value="1"/>
</dbReference>
<comment type="similarity">
    <text evidence="3">Belongs to the PHAX family.</text>
</comment>
<keyword evidence="5" id="KW-0813">Transport</keyword>
<comment type="subcellular location">
    <subcellularLocation>
        <location evidence="2">Cytoplasm</location>
    </subcellularLocation>
    <subcellularLocation>
        <location evidence="1">Nucleus</location>
    </subcellularLocation>
</comment>
<feature type="region of interest" description="Disordered" evidence="11">
    <location>
        <begin position="144"/>
        <end position="189"/>
    </location>
</feature>
<dbReference type="InterPro" id="IPR039047">
    <property type="entry name" value="PHAX"/>
</dbReference>
<sequence>MEEREEGEVSDGNEDSFGLSYKPVARPDATLYRRVERHVPSSDEDYSSDSDSDSPLAAKRKRPNVSKMDTGGSESHDPRAWTLDNGTQESRPIAKARRRNNIWSSVMEEQVLAQEIGGFGLKRRLDQGDRSVESYDYLQAQQFRQQEGQHYSDEEEEEEDEETKNKRMSRKRHVKERLSHRKPKTKSGKRELIDVEIRESMTDEEVGLAIAEGLMERKPELIVRVVEVLGQEKALDLYKNTQELERDGGLMVLNGSRRRTSGGVYLHLLKTYPTLEHTDLIKIFSQDEAGSLQQWRKRKRAHRKRERHESKPQGETASEEGLHLGELFSDDPGGAKCPGSTPVTSPQPSDTEEQELAGPLINQLSPQEIMPPSSPPQPPSATTDPHKTPDQPLETYNGGFLNIEVENSTQNEEISEKNKRSTEVAYDDDFLDIHGNDEMELF</sequence>
<dbReference type="GO" id="GO:0005737">
    <property type="term" value="C:cytoplasm"/>
    <property type="evidence" value="ECO:0007669"/>
    <property type="project" value="UniProtKB-SubCell"/>
</dbReference>
<feature type="region of interest" description="Disordered" evidence="11">
    <location>
        <begin position="292"/>
        <end position="425"/>
    </location>
</feature>
<evidence type="ECO:0000256" key="4">
    <source>
        <dbReference type="ARBA" id="ARBA00016856"/>
    </source>
</evidence>
<evidence type="ECO:0000256" key="5">
    <source>
        <dbReference type="ARBA" id="ARBA00022448"/>
    </source>
</evidence>
<feature type="domain" description="Phosphorylated adapter RNA export protein RNA-binding" evidence="12">
    <location>
        <begin position="209"/>
        <end position="287"/>
    </location>
</feature>
<evidence type="ECO:0000256" key="10">
    <source>
        <dbReference type="ARBA" id="ARBA00030834"/>
    </source>
</evidence>
<evidence type="ECO:0000313" key="14">
    <source>
        <dbReference type="Proteomes" id="UP001487740"/>
    </source>
</evidence>
<feature type="compositionally biased region" description="Basic and acidic residues" evidence="11">
    <location>
        <begin position="31"/>
        <end position="41"/>
    </location>
</feature>
<dbReference type="AlphaFoldDB" id="A0AAW0V2N9"/>
<dbReference type="EMBL" id="JARAKH010000002">
    <property type="protein sequence ID" value="KAK8406602.1"/>
    <property type="molecule type" value="Genomic_DNA"/>
</dbReference>
<evidence type="ECO:0000256" key="8">
    <source>
        <dbReference type="ARBA" id="ARBA00022927"/>
    </source>
</evidence>
<dbReference type="PANTHER" id="PTHR13135:SF0">
    <property type="entry name" value="PHOSPHORYLATED ADAPTER RNA EXPORT PROTEIN"/>
    <property type="match status" value="1"/>
</dbReference>
<keyword evidence="7" id="KW-0694">RNA-binding</keyword>
<feature type="compositionally biased region" description="Basic residues" evidence="11">
    <location>
        <begin position="295"/>
        <end position="306"/>
    </location>
</feature>
<feature type="region of interest" description="Disordered" evidence="11">
    <location>
        <begin position="1"/>
        <end position="101"/>
    </location>
</feature>